<dbReference type="GO" id="GO:0032259">
    <property type="term" value="P:methylation"/>
    <property type="evidence" value="ECO:0007669"/>
    <property type="project" value="UniProtKB-KW"/>
</dbReference>
<dbReference type="PROSITE" id="PS50280">
    <property type="entry name" value="SET"/>
    <property type="match status" value="1"/>
</dbReference>
<proteinExistence type="predicted"/>
<dbReference type="InterPro" id="IPR015353">
    <property type="entry name" value="Rubisco_LSMT_subst-bd"/>
</dbReference>
<evidence type="ECO:0000256" key="3">
    <source>
        <dbReference type="ARBA" id="ARBA00022691"/>
    </source>
</evidence>
<dbReference type="EMBL" id="CP022163">
    <property type="protein sequence ID" value="ATB33263.1"/>
    <property type="molecule type" value="Genomic_DNA"/>
</dbReference>
<dbReference type="Gene3D" id="3.90.1410.10">
    <property type="entry name" value="set domain protein methyltransferase, domain 1"/>
    <property type="match status" value="1"/>
</dbReference>
<dbReference type="GO" id="GO:0016279">
    <property type="term" value="F:protein-lysine N-methyltransferase activity"/>
    <property type="evidence" value="ECO:0007669"/>
    <property type="project" value="TreeGrafter"/>
</dbReference>
<dbReference type="Gene3D" id="3.90.1420.10">
    <property type="entry name" value="Rubisco LSMT, substrate-binding domain"/>
    <property type="match status" value="1"/>
</dbReference>
<dbReference type="SUPFAM" id="SSF81822">
    <property type="entry name" value="RuBisCo LSMT C-terminal, substrate-binding domain"/>
    <property type="match status" value="1"/>
</dbReference>
<accession>A0A250IPU0</accession>
<keyword evidence="6" id="KW-1185">Reference proteome</keyword>
<sequence length="457" mass="51317">MSAPSSTSPTPSDLRTSAEASEQKLSNLLRWLEAGGAHFPKLRVVRQENGERSVIAQTDIAPGEVVLQVPRSHMLTLELARTSEIGRRIQSELNPDNEDLYLASFLLQERHQEGSFWTPFLDSLPEAFPHLPLFYGEAERTQLKGSLELTLLEFQAQSLQNDYQQLREKIPGYERFTLDEFVWARLSVSSRLFGVKKGGLLGPCLVPLADMLNHRRPPDVLWETSEDGRFFEMTAQNAVATGDEVHDSYGAKSNDLMLLHFGFVTERNEQDEIFLSLGIPEGDALAAMKQSLLALPSPTTPRPFKVPRQLDHASTQLMFSFLRIAHATPEEIMILANRLIGGAKTIEPLGVANEARVLGALAAACEARLAGFDTSFEEDERVLREDTLAPNARNCVLLRREEKRLLRDYLALSQTGQELLRLPREEFEQRAASPHTPWGWIDGYARQALLELVRRAP</sequence>
<dbReference type="InterPro" id="IPR001214">
    <property type="entry name" value="SET_dom"/>
</dbReference>
<reference evidence="5 6" key="1">
    <citation type="submission" date="2017-06" db="EMBL/GenBank/DDBJ databases">
        <authorList>
            <person name="Kim H.J."/>
            <person name="Triplett B.A."/>
        </authorList>
    </citation>
    <scope>NUCLEOTIDE SEQUENCE [LARGE SCALE GENOMIC DNA]</scope>
    <source>
        <strain evidence="5 6">DSM 14713</strain>
    </source>
</reference>
<evidence type="ECO:0000259" key="4">
    <source>
        <dbReference type="PROSITE" id="PS50280"/>
    </source>
</evidence>
<dbReference type="Pfam" id="PF09273">
    <property type="entry name" value="Rubis-subs-bind"/>
    <property type="match status" value="1"/>
</dbReference>
<evidence type="ECO:0000313" key="5">
    <source>
        <dbReference type="EMBL" id="ATB33263.1"/>
    </source>
</evidence>
<dbReference type="RefSeq" id="WP_095981334.1">
    <property type="nucleotide sequence ID" value="NZ_CP022163.1"/>
</dbReference>
<dbReference type="PANTHER" id="PTHR13271">
    <property type="entry name" value="UNCHARACTERIZED PUTATIVE METHYLTRANSFERASE"/>
    <property type="match status" value="1"/>
</dbReference>
<protein>
    <recommendedName>
        <fullName evidence="4">SET domain-containing protein</fullName>
    </recommendedName>
</protein>
<dbReference type="KEGG" id="mbd:MEBOL_006754"/>
<evidence type="ECO:0000256" key="1">
    <source>
        <dbReference type="ARBA" id="ARBA00022603"/>
    </source>
</evidence>
<evidence type="ECO:0000256" key="2">
    <source>
        <dbReference type="ARBA" id="ARBA00022679"/>
    </source>
</evidence>
<dbReference type="CDD" id="cd10527">
    <property type="entry name" value="SET_LSMT"/>
    <property type="match status" value="1"/>
</dbReference>
<dbReference type="Proteomes" id="UP000217289">
    <property type="component" value="Chromosome"/>
</dbReference>
<dbReference type="OrthoDB" id="5493332at2"/>
<organism evidence="5 6">
    <name type="scientific">Melittangium boletus DSM 14713</name>
    <dbReference type="NCBI Taxonomy" id="1294270"/>
    <lineage>
        <taxon>Bacteria</taxon>
        <taxon>Pseudomonadati</taxon>
        <taxon>Myxococcota</taxon>
        <taxon>Myxococcia</taxon>
        <taxon>Myxococcales</taxon>
        <taxon>Cystobacterineae</taxon>
        <taxon>Archangiaceae</taxon>
        <taxon>Melittangium</taxon>
    </lineage>
</organism>
<name>A0A250IPU0_9BACT</name>
<keyword evidence="2" id="KW-0808">Transferase</keyword>
<dbReference type="InterPro" id="IPR046341">
    <property type="entry name" value="SET_dom_sf"/>
</dbReference>
<dbReference type="PANTHER" id="PTHR13271:SF137">
    <property type="entry name" value="SET DOMAIN-CONTAINING PROTEIN"/>
    <property type="match status" value="1"/>
</dbReference>
<dbReference type="InterPro" id="IPR036464">
    <property type="entry name" value="Rubisco_LSMT_subst-bd_sf"/>
</dbReference>
<dbReference type="SUPFAM" id="SSF82199">
    <property type="entry name" value="SET domain"/>
    <property type="match status" value="1"/>
</dbReference>
<keyword evidence="3" id="KW-0949">S-adenosyl-L-methionine</keyword>
<dbReference type="AlphaFoldDB" id="A0A250IPU0"/>
<dbReference type="InterPro" id="IPR050600">
    <property type="entry name" value="SETD3_SETD6_MTase"/>
</dbReference>
<keyword evidence="1" id="KW-0489">Methyltransferase</keyword>
<evidence type="ECO:0000313" key="6">
    <source>
        <dbReference type="Proteomes" id="UP000217289"/>
    </source>
</evidence>
<gene>
    <name evidence="5" type="ORF">MEBOL_006754</name>
</gene>
<feature type="domain" description="SET" evidence="4">
    <location>
        <begin position="40"/>
        <end position="250"/>
    </location>
</feature>